<dbReference type="EMBL" id="AANOVI010000001">
    <property type="protein sequence ID" value="EDP8233522.1"/>
    <property type="molecule type" value="Genomic_DNA"/>
</dbReference>
<gene>
    <name evidence="2" type="ORF">FH034_03150</name>
    <name evidence="1" type="ORF">GSU20_00570</name>
</gene>
<protein>
    <submittedName>
        <fullName evidence="2">Uncharacterized protein</fullName>
    </submittedName>
</protein>
<reference evidence="2 3" key="1">
    <citation type="submission" date="2019-06" db="EMBL/GenBank/DDBJ databases">
        <title>Epidemiology of MDR Campylobacter spp.</title>
        <authorList>
            <person name="Addetia A."/>
            <person name="Greninger A."/>
            <person name="Fang F."/>
        </authorList>
    </citation>
    <scope>NUCLEOTIDE SEQUENCE [LARGE SCALE GENOMIC DNA]</scope>
    <source>
        <strain evidence="2 3">HMC314</strain>
    </source>
</reference>
<name>A0A5C4YHG0_CAMJU</name>
<dbReference type="Proteomes" id="UP000478805">
    <property type="component" value="Unassembled WGS sequence"/>
</dbReference>
<evidence type="ECO:0000313" key="1">
    <source>
        <dbReference type="EMBL" id="EDP8233522.1"/>
    </source>
</evidence>
<dbReference type="Proteomes" id="UP000312397">
    <property type="component" value="Unassembled WGS sequence"/>
</dbReference>
<dbReference type="EMBL" id="VEVS01000006">
    <property type="protein sequence ID" value="TNO42253.1"/>
    <property type="molecule type" value="Genomic_DNA"/>
</dbReference>
<evidence type="ECO:0000313" key="4">
    <source>
        <dbReference type="Proteomes" id="UP000478805"/>
    </source>
</evidence>
<comment type="caution">
    <text evidence="2">The sequence shown here is derived from an EMBL/GenBank/DDBJ whole genome shotgun (WGS) entry which is preliminary data.</text>
</comment>
<proteinExistence type="predicted"/>
<sequence>MWKQDDEIEFFRSVLDSKFGTIKDLFYNINGKNFAYIPKSVKANVATLQSRNSLIGNYTETWCANFFDSIAKKFNLFALKGVECNELGLIKQSRADLAFCTTNETTQKAKNIKIIFEIKMSIVNNYEFINNEINFIGDYTTHKGMPSLLRSDSVLKAIGKAINIRVSSESARSIPIIILGNAHISKNYLEKIDHLGQYGVLQKVISLNPSLNSVKSSKLGYFDTPNSKKEIIDLLDKILNEELYYFSAMLDKKKLAEIIKESAKADQTQIAKIFLEKIKGIQ</sequence>
<evidence type="ECO:0000313" key="3">
    <source>
        <dbReference type="Proteomes" id="UP000312397"/>
    </source>
</evidence>
<dbReference type="RefSeq" id="WP_134860760.1">
    <property type="nucleotide sequence ID" value="NZ_CATQGO010000001.1"/>
</dbReference>
<organism evidence="2 3">
    <name type="scientific">Campylobacter jejuni</name>
    <dbReference type="NCBI Taxonomy" id="197"/>
    <lineage>
        <taxon>Bacteria</taxon>
        <taxon>Pseudomonadati</taxon>
        <taxon>Campylobacterota</taxon>
        <taxon>Epsilonproteobacteria</taxon>
        <taxon>Campylobacterales</taxon>
        <taxon>Campylobacteraceae</taxon>
        <taxon>Campylobacter</taxon>
    </lineage>
</organism>
<dbReference type="AlphaFoldDB" id="A0A5C4YHG0"/>
<reference evidence="1 4" key="2">
    <citation type="submission" date="2020-01" db="EMBL/GenBank/DDBJ databases">
        <authorList>
            <consortium name="PulseNet: The National Subtyping Network for Foodborne Disease Surveillance"/>
            <person name="Tarr C.L."/>
            <person name="Trees E."/>
            <person name="Katz L.S."/>
            <person name="Carleton-Romer H.A."/>
            <person name="Stroika S."/>
            <person name="Kucerova Z."/>
            <person name="Roache K.F."/>
            <person name="Sabol A.L."/>
            <person name="Besser J."/>
            <person name="Gerner-Smidt P."/>
        </authorList>
    </citation>
    <scope>NUCLEOTIDE SEQUENCE [LARGE SCALE GENOMIC DNA]</scope>
    <source>
        <strain evidence="1 4">PNUSAC014094</strain>
    </source>
</reference>
<evidence type="ECO:0000313" key="2">
    <source>
        <dbReference type="EMBL" id="TNO42253.1"/>
    </source>
</evidence>
<accession>A0A5C4YHG0</accession>